<feature type="region of interest" description="Disordered" evidence="1">
    <location>
        <begin position="105"/>
        <end position="153"/>
    </location>
</feature>
<dbReference type="AlphaFoldDB" id="A0A550C0P6"/>
<keyword evidence="3" id="KW-1185">Reference proteome</keyword>
<feature type="compositionally biased region" description="Basic and acidic residues" evidence="1">
    <location>
        <begin position="141"/>
        <end position="153"/>
    </location>
</feature>
<accession>A0A550C0P6</accession>
<evidence type="ECO:0000256" key="1">
    <source>
        <dbReference type="SAM" id="MobiDB-lite"/>
    </source>
</evidence>
<reference evidence="2 3" key="1">
    <citation type="journal article" date="2019" name="New Phytol.">
        <title>Comparative genomics reveals unique wood-decay strategies and fruiting body development in the Schizophyllaceae.</title>
        <authorList>
            <person name="Almasi E."/>
            <person name="Sahu N."/>
            <person name="Krizsan K."/>
            <person name="Balint B."/>
            <person name="Kovacs G.M."/>
            <person name="Kiss B."/>
            <person name="Cseklye J."/>
            <person name="Drula E."/>
            <person name="Henrissat B."/>
            <person name="Nagy I."/>
            <person name="Chovatia M."/>
            <person name="Adam C."/>
            <person name="LaButti K."/>
            <person name="Lipzen A."/>
            <person name="Riley R."/>
            <person name="Grigoriev I.V."/>
            <person name="Nagy L.G."/>
        </authorList>
    </citation>
    <scope>NUCLEOTIDE SEQUENCE [LARGE SCALE GENOMIC DNA]</scope>
    <source>
        <strain evidence="2 3">NL-1724</strain>
    </source>
</reference>
<feature type="compositionally biased region" description="Polar residues" evidence="1">
    <location>
        <begin position="105"/>
        <end position="119"/>
    </location>
</feature>
<gene>
    <name evidence="2" type="ORF">BD626DRAFT_184899</name>
</gene>
<feature type="compositionally biased region" description="Pro residues" evidence="1">
    <location>
        <begin position="129"/>
        <end position="138"/>
    </location>
</feature>
<comment type="caution">
    <text evidence="2">The sequence shown here is derived from an EMBL/GenBank/DDBJ whole genome shotgun (WGS) entry which is preliminary data.</text>
</comment>
<proteinExistence type="predicted"/>
<name>A0A550C0P6_9AGAR</name>
<sequence length="153" mass="17190">MPPSSEDTIAALIALSQVLDDDEPSPSEVESATVRIRSLLRQRQFRFADLECDPFIMDNIHWSLRTSVVLNAVRSLEAIANILCLQRPQLTPLIEPHVRQLWPSSCPGSTTSTQNTTSEPRGCRTSPYPLLPPLPRPLHPQTRDVRHLQPDSH</sequence>
<organism evidence="2 3">
    <name type="scientific">Schizophyllum amplum</name>
    <dbReference type="NCBI Taxonomy" id="97359"/>
    <lineage>
        <taxon>Eukaryota</taxon>
        <taxon>Fungi</taxon>
        <taxon>Dikarya</taxon>
        <taxon>Basidiomycota</taxon>
        <taxon>Agaricomycotina</taxon>
        <taxon>Agaricomycetes</taxon>
        <taxon>Agaricomycetidae</taxon>
        <taxon>Agaricales</taxon>
        <taxon>Schizophyllaceae</taxon>
        <taxon>Schizophyllum</taxon>
    </lineage>
</organism>
<protein>
    <submittedName>
        <fullName evidence="2">Uncharacterized protein</fullName>
    </submittedName>
</protein>
<dbReference type="EMBL" id="VDMD01000036">
    <property type="protein sequence ID" value="TRM58379.1"/>
    <property type="molecule type" value="Genomic_DNA"/>
</dbReference>
<dbReference type="Proteomes" id="UP000320762">
    <property type="component" value="Unassembled WGS sequence"/>
</dbReference>
<evidence type="ECO:0000313" key="2">
    <source>
        <dbReference type="EMBL" id="TRM58379.1"/>
    </source>
</evidence>
<evidence type="ECO:0000313" key="3">
    <source>
        <dbReference type="Proteomes" id="UP000320762"/>
    </source>
</evidence>